<evidence type="ECO:0000313" key="2">
    <source>
        <dbReference type="EMBL" id="ROL52399.1"/>
    </source>
</evidence>
<reference evidence="2 3" key="1">
    <citation type="submission" date="2018-10" db="EMBL/GenBank/DDBJ databases">
        <title>Genome assembly for a Yunnan-Guizhou Plateau 3E fish, Anabarilius grahami (Regan), and its evolutionary and genetic applications.</title>
        <authorList>
            <person name="Jiang W."/>
        </authorList>
    </citation>
    <scope>NUCLEOTIDE SEQUENCE [LARGE SCALE GENOMIC DNA]</scope>
    <source>
        <strain evidence="2">AG-KIZ</strain>
        <tissue evidence="2">Muscle</tissue>
    </source>
</reference>
<dbReference type="EMBL" id="RJVU01016178">
    <property type="protein sequence ID" value="ROL52399.1"/>
    <property type="molecule type" value="Genomic_DNA"/>
</dbReference>
<organism evidence="2 3">
    <name type="scientific">Anabarilius grahami</name>
    <name type="common">Kanglang fish</name>
    <name type="synonym">Barilius grahami</name>
    <dbReference type="NCBI Taxonomy" id="495550"/>
    <lineage>
        <taxon>Eukaryota</taxon>
        <taxon>Metazoa</taxon>
        <taxon>Chordata</taxon>
        <taxon>Craniata</taxon>
        <taxon>Vertebrata</taxon>
        <taxon>Euteleostomi</taxon>
        <taxon>Actinopterygii</taxon>
        <taxon>Neopterygii</taxon>
        <taxon>Teleostei</taxon>
        <taxon>Ostariophysi</taxon>
        <taxon>Cypriniformes</taxon>
        <taxon>Xenocyprididae</taxon>
        <taxon>Xenocypridinae</taxon>
        <taxon>Xenocypridinae incertae sedis</taxon>
        <taxon>Anabarilius</taxon>
    </lineage>
</organism>
<comment type="caution">
    <text evidence="2">The sequence shown here is derived from an EMBL/GenBank/DDBJ whole genome shotgun (WGS) entry which is preliminary data.</text>
</comment>
<proteinExistence type="predicted"/>
<feature type="region of interest" description="Disordered" evidence="1">
    <location>
        <begin position="40"/>
        <end position="60"/>
    </location>
</feature>
<evidence type="ECO:0000256" key="1">
    <source>
        <dbReference type="SAM" id="MobiDB-lite"/>
    </source>
</evidence>
<evidence type="ECO:0000313" key="3">
    <source>
        <dbReference type="Proteomes" id="UP000281406"/>
    </source>
</evidence>
<accession>A0A3N0Z1I2</accession>
<sequence length="72" mass="7778">MEDRGVAEGKEEPATAKWVDEWSVAVDRKSVVEVVGGAKVEPTGGRAETERGDQRLDEEPEDPLAQALMVVA</sequence>
<keyword evidence="3" id="KW-1185">Reference proteome</keyword>
<dbReference type="Proteomes" id="UP000281406">
    <property type="component" value="Unassembled WGS sequence"/>
</dbReference>
<dbReference type="AlphaFoldDB" id="A0A3N0Z1I2"/>
<name>A0A3N0Z1I2_ANAGA</name>
<protein>
    <submittedName>
        <fullName evidence="2">Uncharacterized protein</fullName>
    </submittedName>
</protein>
<feature type="compositionally biased region" description="Basic and acidic residues" evidence="1">
    <location>
        <begin position="47"/>
        <end position="57"/>
    </location>
</feature>
<gene>
    <name evidence="2" type="ORF">DPX16_6628</name>
</gene>